<evidence type="ECO:0000256" key="6">
    <source>
        <dbReference type="ARBA" id="ARBA00022679"/>
    </source>
</evidence>
<dbReference type="GO" id="GO:0004577">
    <property type="term" value="F:N-acetylglucosaminyldiphosphodolichol N-acetylglucosaminyltransferase activity"/>
    <property type="evidence" value="ECO:0007669"/>
    <property type="project" value="UniProtKB-EC"/>
</dbReference>
<proteinExistence type="inferred from homology"/>
<feature type="compositionally biased region" description="Polar residues" evidence="8">
    <location>
        <begin position="1"/>
        <end position="21"/>
    </location>
</feature>
<keyword evidence="5" id="KW-0328">Glycosyltransferase</keyword>
<keyword evidence="11" id="KW-1185">Reference proteome</keyword>
<dbReference type="PANTHER" id="PTHR12867">
    <property type="entry name" value="GLYCOSYL TRANSFERASE-RELATED"/>
    <property type="match status" value="1"/>
</dbReference>
<keyword evidence="6 10" id="KW-0808">Transferase</keyword>
<evidence type="ECO:0000256" key="8">
    <source>
        <dbReference type="SAM" id="MobiDB-lite"/>
    </source>
</evidence>
<dbReference type="Gene3D" id="3.40.50.2000">
    <property type="entry name" value="Glycogen Phosphorylase B"/>
    <property type="match status" value="1"/>
</dbReference>
<comment type="caution">
    <text evidence="10">The sequence shown here is derived from an EMBL/GenBank/DDBJ whole genome shotgun (WGS) entry which is preliminary data.</text>
</comment>
<dbReference type="GO" id="GO:0006488">
    <property type="term" value="P:dolichol-linked oligosaccharide biosynthetic process"/>
    <property type="evidence" value="ECO:0007669"/>
    <property type="project" value="InterPro"/>
</dbReference>
<dbReference type="Pfam" id="PF04101">
    <property type="entry name" value="Glyco_tran_28_C"/>
    <property type="match status" value="1"/>
</dbReference>
<protein>
    <recommendedName>
        <fullName evidence="4">UDP-N-acetylglucosamine transferase subunit ALG13</fullName>
        <ecNumber evidence="3">2.4.1.141</ecNumber>
    </recommendedName>
</protein>
<feature type="region of interest" description="Disordered" evidence="8">
    <location>
        <begin position="1"/>
        <end position="25"/>
    </location>
</feature>
<evidence type="ECO:0000313" key="11">
    <source>
        <dbReference type="Proteomes" id="UP001201812"/>
    </source>
</evidence>
<dbReference type="InterPro" id="IPR007235">
    <property type="entry name" value="Glyco_trans_28_C"/>
</dbReference>
<evidence type="ECO:0000256" key="7">
    <source>
        <dbReference type="ARBA" id="ARBA00022824"/>
    </source>
</evidence>
<evidence type="ECO:0000259" key="9">
    <source>
        <dbReference type="Pfam" id="PF04101"/>
    </source>
</evidence>
<evidence type="ECO:0000256" key="1">
    <source>
        <dbReference type="ARBA" id="ARBA00004240"/>
    </source>
</evidence>
<evidence type="ECO:0000256" key="3">
    <source>
        <dbReference type="ARBA" id="ARBA00012614"/>
    </source>
</evidence>
<dbReference type="GO" id="GO:0005783">
    <property type="term" value="C:endoplasmic reticulum"/>
    <property type="evidence" value="ECO:0007669"/>
    <property type="project" value="UniProtKB-SubCell"/>
</dbReference>
<dbReference type="AlphaFoldDB" id="A0AAD4R2T4"/>
<dbReference type="EC" id="2.4.1.141" evidence="3"/>
<dbReference type="InterPro" id="IPR039042">
    <property type="entry name" value="Alg13-like"/>
</dbReference>
<dbReference type="PANTHER" id="PTHR12867:SF6">
    <property type="entry name" value="N-ACETYLGLUCOSAMINYLDIPHOSPHODOLICHOL N-ACETYLGLUCOSAMINYLTRANSFERASE"/>
    <property type="match status" value="1"/>
</dbReference>
<accession>A0AAD4R2T4</accession>
<evidence type="ECO:0000313" key="10">
    <source>
        <dbReference type="EMBL" id="KAI1712123.1"/>
    </source>
</evidence>
<evidence type="ECO:0000256" key="4">
    <source>
        <dbReference type="ARBA" id="ARBA00017468"/>
    </source>
</evidence>
<dbReference type="Proteomes" id="UP001201812">
    <property type="component" value="Unassembled WGS sequence"/>
</dbReference>
<organism evidence="10 11">
    <name type="scientific">Ditylenchus destructor</name>
    <dbReference type="NCBI Taxonomy" id="166010"/>
    <lineage>
        <taxon>Eukaryota</taxon>
        <taxon>Metazoa</taxon>
        <taxon>Ecdysozoa</taxon>
        <taxon>Nematoda</taxon>
        <taxon>Chromadorea</taxon>
        <taxon>Rhabditida</taxon>
        <taxon>Tylenchina</taxon>
        <taxon>Tylenchomorpha</taxon>
        <taxon>Sphaerularioidea</taxon>
        <taxon>Anguinidae</taxon>
        <taxon>Anguininae</taxon>
        <taxon>Ditylenchus</taxon>
    </lineage>
</organism>
<gene>
    <name evidence="10" type="ORF">DdX_09665</name>
</gene>
<reference evidence="10" key="1">
    <citation type="submission" date="2022-01" db="EMBL/GenBank/DDBJ databases">
        <title>Genome Sequence Resource for Two Populations of Ditylenchus destructor, the Migratory Endoparasitic Phytonematode.</title>
        <authorList>
            <person name="Zhang H."/>
            <person name="Lin R."/>
            <person name="Xie B."/>
        </authorList>
    </citation>
    <scope>NUCLEOTIDE SEQUENCE</scope>
    <source>
        <strain evidence="10">BazhouSP</strain>
    </source>
</reference>
<comment type="subcellular location">
    <subcellularLocation>
        <location evidence="1">Endoplasmic reticulum</location>
    </subcellularLocation>
</comment>
<keyword evidence="7" id="KW-0256">Endoplasmic reticulum</keyword>
<evidence type="ECO:0000256" key="5">
    <source>
        <dbReference type="ARBA" id="ARBA00022676"/>
    </source>
</evidence>
<comment type="similarity">
    <text evidence="2">Belongs to the glycosyltransferase 28 family.</text>
</comment>
<dbReference type="EMBL" id="JAKKPZ010000019">
    <property type="protein sequence ID" value="KAI1712123.1"/>
    <property type="molecule type" value="Genomic_DNA"/>
</dbReference>
<dbReference type="SUPFAM" id="SSF53756">
    <property type="entry name" value="UDP-Glycosyltransferase/glycogen phosphorylase"/>
    <property type="match status" value="1"/>
</dbReference>
<sequence length="216" mass="24172">MSSLSNVSTRVTRQSARTQQAERAIDTTPLHPTKGIDALSKFTDFEDRLNQATNQYQNEAVLTEKVLKALHQLNFDELFIQCGSGIIPEGYNKIVDGEEQWTKQWEGMKIAIFRYKKNIIAEMERADLIIGHAGAGTCLEALERGKPFVTVINDALADNHQIELAERLAQDGHLLFTTPTKLADILADPRLFKLKPFVKADPSVFAQFLDTELGVT</sequence>
<evidence type="ECO:0000256" key="2">
    <source>
        <dbReference type="ARBA" id="ARBA00006962"/>
    </source>
</evidence>
<name>A0AAD4R2T4_9BILA</name>
<feature type="domain" description="Glycosyl transferase family 28 C-terminal" evidence="9">
    <location>
        <begin position="58"/>
        <end position="174"/>
    </location>
</feature>